<feature type="domain" description="Pseudouridine synthase II N-terminal" evidence="7">
    <location>
        <begin position="66"/>
        <end position="198"/>
    </location>
</feature>
<name>A0A1E4SQ10_9ASCO</name>
<evidence type="ECO:0000256" key="5">
    <source>
        <dbReference type="ARBA" id="ARBA00023235"/>
    </source>
</evidence>
<organism evidence="8 9">
    <name type="scientific">Suhomyces tanzawaensis NRRL Y-17324</name>
    <dbReference type="NCBI Taxonomy" id="984487"/>
    <lineage>
        <taxon>Eukaryota</taxon>
        <taxon>Fungi</taxon>
        <taxon>Dikarya</taxon>
        <taxon>Ascomycota</taxon>
        <taxon>Saccharomycotina</taxon>
        <taxon>Pichiomycetes</taxon>
        <taxon>Debaryomycetaceae</taxon>
        <taxon>Suhomyces</taxon>
    </lineage>
</organism>
<protein>
    <recommendedName>
        <fullName evidence="3">tRNA pseudouridine(55) synthase</fullName>
        <ecNumber evidence="3">5.4.99.25</ecNumber>
    </recommendedName>
</protein>
<dbReference type="EMBL" id="KV453909">
    <property type="protein sequence ID" value="ODV81603.1"/>
    <property type="molecule type" value="Genomic_DNA"/>
</dbReference>
<feature type="compositionally biased region" description="Basic and acidic residues" evidence="6">
    <location>
        <begin position="369"/>
        <end position="387"/>
    </location>
</feature>
<dbReference type="SUPFAM" id="SSF55120">
    <property type="entry name" value="Pseudouridine synthase"/>
    <property type="match status" value="1"/>
</dbReference>
<evidence type="ECO:0000256" key="1">
    <source>
        <dbReference type="ARBA" id="ARBA00001166"/>
    </source>
</evidence>
<reference evidence="9" key="1">
    <citation type="submission" date="2016-05" db="EMBL/GenBank/DDBJ databases">
        <title>Comparative genomics of biotechnologically important yeasts.</title>
        <authorList>
            <consortium name="DOE Joint Genome Institute"/>
            <person name="Riley R."/>
            <person name="Haridas S."/>
            <person name="Wolfe K.H."/>
            <person name="Lopes M.R."/>
            <person name="Hittinger C.T."/>
            <person name="Goker M."/>
            <person name="Salamov A."/>
            <person name="Wisecaver J."/>
            <person name="Long T.M."/>
            <person name="Aerts A.L."/>
            <person name="Barry K."/>
            <person name="Choi C."/>
            <person name="Clum A."/>
            <person name="Coughlan A.Y."/>
            <person name="Deshpande S."/>
            <person name="Douglass A.P."/>
            <person name="Hanson S.J."/>
            <person name="Klenk H.-P."/>
            <person name="Labutti K."/>
            <person name="Lapidus A."/>
            <person name="Lindquist E."/>
            <person name="Lipzen A."/>
            <person name="Meier-Kolthoff J.P."/>
            <person name="Ohm R.A."/>
            <person name="Otillar R.P."/>
            <person name="Pangilinan J."/>
            <person name="Peng Y."/>
            <person name="Rokas A."/>
            <person name="Rosa C.A."/>
            <person name="Scheuner C."/>
            <person name="Sibirny A.A."/>
            <person name="Slot J.C."/>
            <person name="Stielow J.B."/>
            <person name="Sun H."/>
            <person name="Kurtzman C.P."/>
            <person name="Blackwell M."/>
            <person name="Grigoriev I.V."/>
            <person name="Jeffries T.W."/>
        </authorList>
    </citation>
    <scope>NUCLEOTIDE SEQUENCE [LARGE SCALE GENOMIC DNA]</scope>
    <source>
        <strain evidence="9">NRRL Y-17324</strain>
    </source>
</reference>
<dbReference type="HAMAP" id="MF_01080">
    <property type="entry name" value="TruB_bact"/>
    <property type="match status" value="1"/>
</dbReference>
<dbReference type="GeneID" id="30983363"/>
<gene>
    <name evidence="8" type="ORF">CANTADRAFT_45523</name>
</gene>
<dbReference type="InterPro" id="IPR020103">
    <property type="entry name" value="PsdUridine_synth_cat_dom_sf"/>
</dbReference>
<comment type="catalytic activity">
    <reaction evidence="1">
        <text>a uridine in mRNA = a pseudouridine in mRNA</text>
        <dbReference type="Rhea" id="RHEA:56644"/>
        <dbReference type="Rhea" id="RHEA-COMP:14658"/>
        <dbReference type="Rhea" id="RHEA-COMP:14659"/>
        <dbReference type="ChEBI" id="CHEBI:65314"/>
        <dbReference type="ChEBI" id="CHEBI:65315"/>
    </reaction>
</comment>
<dbReference type="EC" id="5.4.99.25" evidence="3"/>
<evidence type="ECO:0000256" key="4">
    <source>
        <dbReference type="ARBA" id="ARBA00022694"/>
    </source>
</evidence>
<evidence type="ECO:0000256" key="6">
    <source>
        <dbReference type="SAM" id="MobiDB-lite"/>
    </source>
</evidence>
<evidence type="ECO:0000256" key="3">
    <source>
        <dbReference type="ARBA" id="ARBA00012787"/>
    </source>
</evidence>
<dbReference type="GO" id="GO:0160148">
    <property type="term" value="F:tRNA pseudouridine(55) synthase activity"/>
    <property type="evidence" value="ECO:0007669"/>
    <property type="project" value="UniProtKB-EC"/>
</dbReference>
<dbReference type="PANTHER" id="PTHR13767:SF2">
    <property type="entry name" value="PSEUDOURIDYLATE SYNTHASE TRUB1"/>
    <property type="match status" value="1"/>
</dbReference>
<evidence type="ECO:0000259" key="7">
    <source>
        <dbReference type="Pfam" id="PF01509"/>
    </source>
</evidence>
<evidence type="ECO:0000313" key="8">
    <source>
        <dbReference type="EMBL" id="ODV81603.1"/>
    </source>
</evidence>
<dbReference type="GO" id="GO:0006400">
    <property type="term" value="P:tRNA modification"/>
    <property type="evidence" value="ECO:0007669"/>
    <property type="project" value="TreeGrafter"/>
</dbReference>
<accession>A0A1E4SQ10</accession>
<evidence type="ECO:0000256" key="2">
    <source>
        <dbReference type="ARBA" id="ARBA00008999"/>
    </source>
</evidence>
<keyword evidence="4" id="KW-0819">tRNA processing</keyword>
<dbReference type="PANTHER" id="PTHR13767">
    <property type="entry name" value="TRNA-PSEUDOURIDINE SYNTHASE"/>
    <property type="match status" value="1"/>
</dbReference>
<dbReference type="GO" id="GO:1990481">
    <property type="term" value="P:mRNA pseudouridine synthesis"/>
    <property type="evidence" value="ECO:0007669"/>
    <property type="project" value="TreeGrafter"/>
</dbReference>
<proteinExistence type="inferred from homology"/>
<comment type="similarity">
    <text evidence="2">Belongs to the pseudouridine synthase TruB family.</text>
</comment>
<dbReference type="STRING" id="984487.A0A1E4SQ10"/>
<keyword evidence="9" id="KW-1185">Reference proteome</keyword>
<dbReference type="RefSeq" id="XP_020066725.1">
    <property type="nucleotide sequence ID" value="XM_020209227.1"/>
</dbReference>
<sequence>MDGVFAVYKPSGATSAQFIGEIQKLFTASDVFSEDLNKAKEKARYDLSSNKTWSKQKVEKKVRDLKVKIGHGGTLDPLASGVLVIGVGLGTKKLQHYLTECRKQYRTKALLGISTTTGDSEGEIITQNKIDHVTKQMITETGPKFVGNLKQTPPIFSALKINGLPFYEYARKGIPLPAPIKTREIQVHGLEIHEEDSLKVDHEFNRLQSQLDEDGKPKEHGLANNPTLNDSPLYFSSQYLEKAEKEGLSTEVSKPKLLDEGEILPEKLPMIHFTADVSSGTYIRSLVSDFGRALESSAYMVELIRTAQSDWKLGKNVFTIEDFKNRDERIWGPVLKKVLEQGSDVDVEEELNSFSEKILPLIEKEQEVLAQKAKQEQEAENAEKPEVTESDEQPQKAAETTDESAVPKKRHIDEVEN</sequence>
<dbReference type="Proteomes" id="UP000094285">
    <property type="component" value="Unassembled WGS sequence"/>
</dbReference>
<dbReference type="AlphaFoldDB" id="A0A1E4SQ10"/>
<dbReference type="Pfam" id="PF01509">
    <property type="entry name" value="TruB_N"/>
    <property type="match status" value="1"/>
</dbReference>
<dbReference type="GO" id="GO:0005634">
    <property type="term" value="C:nucleus"/>
    <property type="evidence" value="ECO:0007669"/>
    <property type="project" value="TreeGrafter"/>
</dbReference>
<dbReference type="InterPro" id="IPR002501">
    <property type="entry name" value="PsdUridine_synth_N"/>
</dbReference>
<dbReference type="InterPro" id="IPR014780">
    <property type="entry name" value="tRNA_psdUridine_synth_TruB"/>
</dbReference>
<keyword evidence="5" id="KW-0413">Isomerase</keyword>
<evidence type="ECO:0000313" key="9">
    <source>
        <dbReference type="Proteomes" id="UP000094285"/>
    </source>
</evidence>
<feature type="region of interest" description="Disordered" evidence="6">
    <location>
        <begin position="369"/>
        <end position="417"/>
    </location>
</feature>
<dbReference type="GO" id="GO:0003723">
    <property type="term" value="F:RNA binding"/>
    <property type="evidence" value="ECO:0007669"/>
    <property type="project" value="InterPro"/>
</dbReference>
<dbReference type="OrthoDB" id="9995526at2759"/>
<dbReference type="Gene3D" id="3.30.2350.10">
    <property type="entry name" value="Pseudouridine synthase"/>
    <property type="match status" value="1"/>
</dbReference>